<evidence type="ECO:0000313" key="3">
    <source>
        <dbReference type="EMBL" id="EFO85547.1"/>
    </source>
</evidence>
<dbReference type="EMBL" id="DS268526">
    <property type="protein sequence ID" value="EFO85547.1"/>
    <property type="molecule type" value="Genomic_DNA"/>
</dbReference>
<dbReference type="AlphaFoldDB" id="E3N4K1"/>
<evidence type="ECO:0000256" key="1">
    <source>
        <dbReference type="SAM" id="MobiDB-lite"/>
    </source>
</evidence>
<feature type="signal peptide" evidence="2">
    <location>
        <begin position="1"/>
        <end position="18"/>
    </location>
</feature>
<protein>
    <submittedName>
        <fullName evidence="3">Uncharacterized protein</fullName>
    </submittedName>
</protein>
<organism evidence="4">
    <name type="scientific">Caenorhabditis remanei</name>
    <name type="common">Caenorhabditis vulgaris</name>
    <dbReference type="NCBI Taxonomy" id="31234"/>
    <lineage>
        <taxon>Eukaryota</taxon>
        <taxon>Metazoa</taxon>
        <taxon>Ecdysozoa</taxon>
        <taxon>Nematoda</taxon>
        <taxon>Chromadorea</taxon>
        <taxon>Rhabditida</taxon>
        <taxon>Rhabditina</taxon>
        <taxon>Rhabditomorpha</taxon>
        <taxon>Rhabditoidea</taxon>
        <taxon>Rhabditidae</taxon>
        <taxon>Peloderinae</taxon>
        <taxon>Caenorhabditis</taxon>
    </lineage>
</organism>
<feature type="compositionally biased region" description="Polar residues" evidence="1">
    <location>
        <begin position="166"/>
        <end position="175"/>
    </location>
</feature>
<feature type="region of interest" description="Disordered" evidence="1">
    <location>
        <begin position="166"/>
        <end position="196"/>
    </location>
</feature>
<dbReference type="HOGENOM" id="CLU_1391419_0_0_1"/>
<feature type="compositionally biased region" description="Low complexity" evidence="1">
    <location>
        <begin position="176"/>
        <end position="196"/>
    </location>
</feature>
<dbReference type="Proteomes" id="UP000008281">
    <property type="component" value="Unassembled WGS sequence"/>
</dbReference>
<accession>E3N4K1</accession>
<evidence type="ECO:0000256" key="2">
    <source>
        <dbReference type="SAM" id="SignalP"/>
    </source>
</evidence>
<keyword evidence="2" id="KW-0732">Signal</keyword>
<name>E3N4K1_CAERE</name>
<evidence type="ECO:0000313" key="4">
    <source>
        <dbReference type="Proteomes" id="UP000008281"/>
    </source>
</evidence>
<feature type="chain" id="PRO_5015090091" evidence="2">
    <location>
        <begin position="19"/>
        <end position="196"/>
    </location>
</feature>
<gene>
    <name evidence="3" type="ORF">CRE_29109</name>
</gene>
<sequence length="196" mass="22144">MNFIHLLAVITIIPLCMSWSSFFPTQSGQPGDLEYGKGNTEFLGNFTCSLNKVWCIHVEYVELDLTCSNYKYSLDLVELGTQREEILYYHAGDYQKVVREWIMQHVTKVPLPGLENAVRPPWNSLPTKFPTSLCLGEMDDEIPYTETLQYYEALYFNSTTVDTTTPLNSSSSTILSPEMSSSSDESSIDVSNSTMT</sequence>
<keyword evidence="4" id="KW-1185">Reference proteome</keyword>
<proteinExistence type="predicted"/>
<reference evidence="3" key="1">
    <citation type="submission" date="2007-07" db="EMBL/GenBank/DDBJ databases">
        <title>PCAP assembly of the Caenorhabditis remanei genome.</title>
        <authorList>
            <consortium name="The Caenorhabditis remanei Sequencing Consortium"/>
            <person name="Wilson R.K."/>
        </authorList>
    </citation>
    <scope>NUCLEOTIDE SEQUENCE [LARGE SCALE GENOMIC DNA]</scope>
    <source>
        <strain evidence="3">PB4641</strain>
    </source>
</reference>